<dbReference type="EMBL" id="PFMA01000004">
    <property type="protein sequence ID" value="PIY93728.1"/>
    <property type="molecule type" value="Genomic_DNA"/>
</dbReference>
<evidence type="ECO:0000313" key="2">
    <source>
        <dbReference type="Proteomes" id="UP000229449"/>
    </source>
</evidence>
<reference evidence="2" key="1">
    <citation type="submission" date="2017-09" db="EMBL/GenBank/DDBJ databases">
        <title>Depth-based differentiation of microbial function through sediment-hosted aquifers and enrichment of novel symbionts in the deep terrestrial subsurface.</title>
        <authorList>
            <person name="Probst A.J."/>
            <person name="Ladd B."/>
            <person name="Jarett J.K."/>
            <person name="Geller-Mcgrath D.E."/>
            <person name="Sieber C.M.K."/>
            <person name="Emerson J.B."/>
            <person name="Anantharaman K."/>
            <person name="Thomas B.C."/>
            <person name="Malmstrom R."/>
            <person name="Stieglmeier M."/>
            <person name="Klingl A."/>
            <person name="Woyke T."/>
            <person name="Ryan C.M."/>
            <person name="Banfield J.F."/>
        </authorList>
    </citation>
    <scope>NUCLEOTIDE SEQUENCE [LARGE SCALE GENOMIC DNA]</scope>
</reference>
<comment type="caution">
    <text evidence="1">The sequence shown here is derived from an EMBL/GenBank/DDBJ whole genome shotgun (WGS) entry which is preliminary data.</text>
</comment>
<accession>A0A2M7RAB4</accession>
<name>A0A2M7RAB4_9BACT</name>
<protein>
    <submittedName>
        <fullName evidence="1">Uncharacterized protein</fullName>
    </submittedName>
</protein>
<sequence>MMYRNTKVVRRDFHEAWHTIFGNMTPIEVAEFIVRLSPVGYFKKVIMEAHLWNFTYLVDLQTFEQQYSFEDLRDTKKVAWQKLFANKEWFWVVVEIIESWSPSGYFTRVELTAKDSGNNHVYTLSL</sequence>
<organism evidence="1 2">
    <name type="scientific">Candidatus Magasanikbacteria bacterium CG_4_10_14_0_8_um_filter_32_14</name>
    <dbReference type="NCBI Taxonomy" id="1974640"/>
    <lineage>
        <taxon>Bacteria</taxon>
        <taxon>Candidatus Magasanikiibacteriota</taxon>
    </lineage>
</organism>
<proteinExistence type="predicted"/>
<gene>
    <name evidence="1" type="ORF">COY69_00220</name>
</gene>
<dbReference type="Proteomes" id="UP000229449">
    <property type="component" value="Unassembled WGS sequence"/>
</dbReference>
<evidence type="ECO:0000313" key="1">
    <source>
        <dbReference type="EMBL" id="PIY93728.1"/>
    </source>
</evidence>
<dbReference type="AlphaFoldDB" id="A0A2M7RAB4"/>